<evidence type="ECO:0000313" key="12">
    <source>
        <dbReference type="Proteomes" id="UP000051804"/>
    </source>
</evidence>
<dbReference type="SUPFAM" id="SSF53335">
    <property type="entry name" value="S-adenosyl-L-methionine-dependent methyltransferases"/>
    <property type="match status" value="1"/>
</dbReference>
<dbReference type="STRING" id="1291734.FD02_GL000509"/>
<evidence type="ECO:0000256" key="1">
    <source>
        <dbReference type="ARBA" id="ARBA00022490"/>
    </source>
</evidence>
<keyword evidence="5 8" id="KW-0949">S-adenosyl-L-methionine</keyword>
<dbReference type="EC" id="2.1.1.182" evidence="8"/>
<dbReference type="Pfam" id="PF00398">
    <property type="entry name" value="RrnaAD"/>
    <property type="match status" value="1"/>
</dbReference>
<dbReference type="Gene3D" id="3.40.50.150">
    <property type="entry name" value="Vaccinia Virus protein VP39"/>
    <property type="match status" value="1"/>
</dbReference>
<reference evidence="11 12" key="1">
    <citation type="journal article" date="2015" name="Genome Announc.">
        <title>Expanding the biotechnology potential of lactobacilli through comparative genomics of 213 strains and associated genera.</title>
        <authorList>
            <person name="Sun Z."/>
            <person name="Harris H.M."/>
            <person name="McCann A."/>
            <person name="Guo C."/>
            <person name="Argimon S."/>
            <person name="Zhang W."/>
            <person name="Yang X."/>
            <person name="Jeffery I.B."/>
            <person name="Cooney J.C."/>
            <person name="Kagawa T.F."/>
            <person name="Liu W."/>
            <person name="Song Y."/>
            <person name="Salvetti E."/>
            <person name="Wrobel A."/>
            <person name="Rasinkangas P."/>
            <person name="Parkhill J."/>
            <person name="Rea M.C."/>
            <person name="O'Sullivan O."/>
            <person name="Ritari J."/>
            <person name="Douillard F.P."/>
            <person name="Paul Ross R."/>
            <person name="Yang R."/>
            <person name="Briner A.E."/>
            <person name="Felis G.E."/>
            <person name="de Vos W.M."/>
            <person name="Barrangou R."/>
            <person name="Klaenhammer T.R."/>
            <person name="Caufield P.W."/>
            <person name="Cui Y."/>
            <person name="Zhang H."/>
            <person name="O'Toole P.W."/>
        </authorList>
    </citation>
    <scope>NUCLEOTIDE SEQUENCE [LARGE SCALE GENOMIC DNA]</scope>
    <source>
        <strain evidence="11 12">JCM 17158</strain>
    </source>
</reference>
<dbReference type="GO" id="GO:0005829">
    <property type="term" value="C:cytosol"/>
    <property type="evidence" value="ECO:0007669"/>
    <property type="project" value="TreeGrafter"/>
</dbReference>
<keyword evidence="2 8" id="KW-0698">rRNA processing</keyword>
<evidence type="ECO:0000259" key="10">
    <source>
        <dbReference type="SMART" id="SM00650"/>
    </source>
</evidence>
<feature type="binding site" evidence="8 9">
    <location>
        <position position="31"/>
    </location>
    <ligand>
        <name>S-adenosyl-L-methionine</name>
        <dbReference type="ChEBI" id="CHEBI:59789"/>
    </ligand>
</feature>
<dbReference type="Gene3D" id="1.10.8.100">
    <property type="entry name" value="Ribosomal RNA adenine dimethylase-like, domain 2"/>
    <property type="match status" value="1"/>
</dbReference>
<dbReference type="InterPro" id="IPR023165">
    <property type="entry name" value="rRNA_Ade_diMease-like_C"/>
</dbReference>
<evidence type="ECO:0000256" key="8">
    <source>
        <dbReference type="HAMAP-Rule" id="MF_00607"/>
    </source>
</evidence>
<sequence>MSTHIANPSRTQAIMAAHGFRPKKHLGQNFLTDTKILTRIVDAAGVDATTDVIEIGPGIGALTEFLAASARRVVALEIDAQLIPVLAETLAAHDNVTVVNADVLKVDLPALMAAQFGAGQPAKVVANLPYYITTPILLHLLNSPAPLTQLTVMMQKEVADRLAAGPGSKDYGSLSIAVQQRMQVETAFTVSRKSFVPAPNVDSAIVNLTRRSAPLVAVRDQAGFDRLVRGAFAARRKTLWNNLINLYGKDAETKAKLTAALAAAAIAPSTRGEALSIAEFGRLSDALGAQGVAVSPKS</sequence>
<dbReference type="PROSITE" id="PS01131">
    <property type="entry name" value="RRNA_A_DIMETH"/>
    <property type="match status" value="1"/>
</dbReference>
<dbReference type="InterPro" id="IPR020598">
    <property type="entry name" value="rRNA_Ade_methylase_Trfase_N"/>
</dbReference>
<dbReference type="PROSITE" id="PS51689">
    <property type="entry name" value="SAM_RNA_A_N6_MT"/>
    <property type="match status" value="1"/>
</dbReference>
<dbReference type="InterPro" id="IPR001737">
    <property type="entry name" value="KsgA/Erm"/>
</dbReference>
<feature type="binding site" evidence="8 9">
    <location>
        <position position="127"/>
    </location>
    <ligand>
        <name>S-adenosyl-L-methionine</name>
        <dbReference type="ChEBI" id="CHEBI:59789"/>
    </ligand>
</feature>
<dbReference type="InterPro" id="IPR029063">
    <property type="entry name" value="SAM-dependent_MTases_sf"/>
</dbReference>
<dbReference type="InterPro" id="IPR020596">
    <property type="entry name" value="rRNA_Ade_Mease_Trfase_CS"/>
</dbReference>
<comment type="catalytic activity">
    <reaction evidence="8">
        <text>adenosine(1518)/adenosine(1519) in 16S rRNA + 4 S-adenosyl-L-methionine = N(6)-dimethyladenosine(1518)/N(6)-dimethyladenosine(1519) in 16S rRNA + 4 S-adenosyl-L-homocysteine + 4 H(+)</text>
        <dbReference type="Rhea" id="RHEA:19609"/>
        <dbReference type="Rhea" id="RHEA-COMP:10232"/>
        <dbReference type="Rhea" id="RHEA-COMP:10233"/>
        <dbReference type="ChEBI" id="CHEBI:15378"/>
        <dbReference type="ChEBI" id="CHEBI:57856"/>
        <dbReference type="ChEBI" id="CHEBI:59789"/>
        <dbReference type="ChEBI" id="CHEBI:74411"/>
        <dbReference type="ChEBI" id="CHEBI:74493"/>
        <dbReference type="EC" id="2.1.1.182"/>
    </reaction>
</comment>
<dbReference type="HAMAP" id="MF_00607">
    <property type="entry name" value="16SrRNA_methyltr_A"/>
    <property type="match status" value="1"/>
</dbReference>
<dbReference type="GO" id="GO:0052910">
    <property type="term" value="F:23S rRNA (adenine(2085)-N(6))-dimethyltransferase activity"/>
    <property type="evidence" value="ECO:0007669"/>
    <property type="project" value="UniProtKB-EC"/>
</dbReference>
<dbReference type="FunFam" id="3.40.50.150:FF:000023">
    <property type="entry name" value="Ribosomal RNA small subunit methyltransferase A"/>
    <property type="match status" value="1"/>
</dbReference>
<dbReference type="RefSeq" id="WP_054721406.1">
    <property type="nucleotide sequence ID" value="NZ_AZDJ01000032.1"/>
</dbReference>
<dbReference type="InterPro" id="IPR011530">
    <property type="entry name" value="rRNA_adenine_dimethylase"/>
</dbReference>
<feature type="binding site" evidence="8 9">
    <location>
        <position position="77"/>
    </location>
    <ligand>
        <name>S-adenosyl-L-methionine</name>
        <dbReference type="ChEBI" id="CHEBI:59789"/>
    </ligand>
</feature>
<dbReference type="AlphaFoldDB" id="A0A0R1JHA7"/>
<evidence type="ECO:0000256" key="3">
    <source>
        <dbReference type="ARBA" id="ARBA00022603"/>
    </source>
</evidence>
<dbReference type="GO" id="GO:0052908">
    <property type="term" value="F:16S rRNA (adenine(1518)-N(6)/adenine(1519)-N(6))-dimethyltransferase activity"/>
    <property type="evidence" value="ECO:0007669"/>
    <property type="project" value="UniProtKB-EC"/>
</dbReference>
<feature type="binding site" evidence="8 9">
    <location>
        <position position="56"/>
    </location>
    <ligand>
        <name>S-adenosyl-L-methionine</name>
        <dbReference type="ChEBI" id="CHEBI:59789"/>
    </ligand>
</feature>
<dbReference type="SMART" id="SM00650">
    <property type="entry name" value="rADc"/>
    <property type="match status" value="1"/>
</dbReference>
<feature type="binding site" evidence="8 9">
    <location>
        <position position="102"/>
    </location>
    <ligand>
        <name>S-adenosyl-L-methionine</name>
        <dbReference type="ChEBI" id="CHEBI:59789"/>
    </ligand>
</feature>
<evidence type="ECO:0000256" key="6">
    <source>
        <dbReference type="ARBA" id="ARBA00022884"/>
    </source>
</evidence>
<dbReference type="GO" id="GO:0003723">
    <property type="term" value="F:RNA binding"/>
    <property type="evidence" value="ECO:0007669"/>
    <property type="project" value="UniProtKB-UniRule"/>
</dbReference>
<protein>
    <recommendedName>
        <fullName evidence="8">Ribosomal RNA small subunit methyltransferase A</fullName>
        <ecNumber evidence="8">2.1.1.182</ecNumber>
    </recommendedName>
    <alternativeName>
        <fullName evidence="8">16S rRNA (adenine(1518)-N(6)/adenine(1519)-N(6))-dimethyltransferase</fullName>
    </alternativeName>
    <alternativeName>
        <fullName evidence="8">16S rRNA dimethyladenosine transferase</fullName>
    </alternativeName>
    <alternativeName>
        <fullName evidence="8">16S rRNA dimethylase</fullName>
    </alternativeName>
    <alternativeName>
        <fullName evidence="8">S-adenosylmethionine-6-N', N'-adenosyl(rRNA) dimethyltransferase</fullName>
    </alternativeName>
</protein>
<evidence type="ECO:0000313" key="11">
    <source>
        <dbReference type="EMBL" id="KRK70444.1"/>
    </source>
</evidence>
<gene>
    <name evidence="8" type="primary">rsmA</name>
    <name evidence="8" type="synonym">ksgA</name>
    <name evidence="11" type="ORF">FD02_GL000509</name>
</gene>
<feature type="domain" description="Ribosomal RNA adenine methylase transferase N-terminal" evidence="10">
    <location>
        <begin position="36"/>
        <end position="212"/>
    </location>
</feature>
<organism evidence="11 12">
    <name type="scientific">Lacticaseibacillus nasuensis JCM 17158</name>
    <dbReference type="NCBI Taxonomy" id="1291734"/>
    <lineage>
        <taxon>Bacteria</taxon>
        <taxon>Bacillati</taxon>
        <taxon>Bacillota</taxon>
        <taxon>Bacilli</taxon>
        <taxon>Lactobacillales</taxon>
        <taxon>Lactobacillaceae</taxon>
        <taxon>Lacticaseibacillus</taxon>
    </lineage>
</organism>
<keyword evidence="4 8" id="KW-0808">Transferase</keyword>
<dbReference type="NCBIfam" id="TIGR00755">
    <property type="entry name" value="ksgA"/>
    <property type="match status" value="1"/>
</dbReference>
<comment type="similarity">
    <text evidence="8">Belongs to the class I-like SAM-binding methyltransferase superfamily. rRNA adenine N(6)-methyltransferase family. RsmA subfamily.</text>
</comment>
<evidence type="ECO:0000256" key="5">
    <source>
        <dbReference type="ARBA" id="ARBA00022691"/>
    </source>
</evidence>
<evidence type="ECO:0000256" key="4">
    <source>
        <dbReference type="ARBA" id="ARBA00022679"/>
    </source>
</evidence>
<comment type="caution">
    <text evidence="11">The sequence shown here is derived from an EMBL/GenBank/DDBJ whole genome shotgun (WGS) entry which is preliminary data.</text>
</comment>
<dbReference type="PANTHER" id="PTHR11727">
    <property type="entry name" value="DIMETHYLADENOSINE TRANSFERASE"/>
    <property type="match status" value="1"/>
</dbReference>
<dbReference type="PANTHER" id="PTHR11727:SF7">
    <property type="entry name" value="DIMETHYLADENOSINE TRANSFERASE-RELATED"/>
    <property type="match status" value="1"/>
</dbReference>
<keyword evidence="3 8" id="KW-0489">Methyltransferase</keyword>
<keyword evidence="6 8" id="KW-0694">RNA-binding</keyword>
<keyword evidence="12" id="KW-1185">Reference proteome</keyword>
<feature type="binding site" evidence="8 9">
    <location>
        <position position="29"/>
    </location>
    <ligand>
        <name>S-adenosyl-L-methionine</name>
        <dbReference type="ChEBI" id="CHEBI:59789"/>
    </ligand>
</feature>
<name>A0A0R1JHA7_9LACO</name>
<dbReference type="OrthoDB" id="9814755at2"/>
<evidence type="ECO:0000256" key="2">
    <source>
        <dbReference type="ARBA" id="ARBA00022552"/>
    </source>
</evidence>
<evidence type="ECO:0000256" key="9">
    <source>
        <dbReference type="PROSITE-ProRule" id="PRU01026"/>
    </source>
</evidence>
<dbReference type="PATRIC" id="fig|1291734.4.peg.523"/>
<accession>A0A0R1JHA7</accession>
<dbReference type="EMBL" id="AZDJ01000032">
    <property type="protein sequence ID" value="KRK70444.1"/>
    <property type="molecule type" value="Genomic_DNA"/>
</dbReference>
<comment type="function">
    <text evidence="8">Specifically dimethylates two adjacent adenosines (A1518 and A1519) in the loop of a conserved hairpin near the 3'-end of 16S rRNA in the 30S particle. May play a critical role in biogenesis of 30S subunits.</text>
</comment>
<evidence type="ECO:0000256" key="7">
    <source>
        <dbReference type="ARBA" id="ARBA00049167"/>
    </source>
</evidence>
<comment type="subcellular location">
    <subcellularLocation>
        <location evidence="8">Cytoplasm</location>
    </subcellularLocation>
</comment>
<dbReference type="CDD" id="cd02440">
    <property type="entry name" value="AdoMet_MTases"/>
    <property type="match status" value="1"/>
</dbReference>
<proteinExistence type="inferred from homology"/>
<dbReference type="Proteomes" id="UP000051804">
    <property type="component" value="Unassembled WGS sequence"/>
</dbReference>
<keyword evidence="1 8" id="KW-0963">Cytoplasm</keyword>
<comment type="catalytic activity">
    <reaction evidence="7">
        <text>adenosine(2085) in 23S rRNA + 2 S-adenosyl-L-methionine = N(6)-dimethyladenosine(2085) in 23S rRNA + 2 S-adenosyl-L-homocysteine + 2 H(+)</text>
        <dbReference type="Rhea" id="RHEA:42784"/>
        <dbReference type="Rhea" id="RHEA-COMP:10237"/>
        <dbReference type="Rhea" id="RHEA-COMP:10238"/>
        <dbReference type="ChEBI" id="CHEBI:15378"/>
        <dbReference type="ChEBI" id="CHEBI:57856"/>
        <dbReference type="ChEBI" id="CHEBI:59789"/>
        <dbReference type="ChEBI" id="CHEBI:74411"/>
        <dbReference type="ChEBI" id="CHEBI:74493"/>
        <dbReference type="EC" id="2.1.1.184"/>
    </reaction>
</comment>